<keyword evidence="2" id="KW-0645">Protease</keyword>
<reference evidence="5 6" key="1">
    <citation type="submission" date="2012-04" db="EMBL/GenBank/DDBJ databases">
        <title>The Genome Sequence of Saprolegnia declina VS20.</title>
        <authorList>
            <consortium name="The Broad Institute Genome Sequencing Platform"/>
            <person name="Russ C."/>
            <person name="Nusbaum C."/>
            <person name="Tyler B."/>
            <person name="van West P."/>
            <person name="Dieguez-Uribeondo J."/>
            <person name="de Bruijn I."/>
            <person name="Tripathy S."/>
            <person name="Jiang R."/>
            <person name="Young S.K."/>
            <person name="Zeng Q."/>
            <person name="Gargeya S."/>
            <person name="Fitzgerald M."/>
            <person name="Haas B."/>
            <person name="Abouelleil A."/>
            <person name="Alvarado L."/>
            <person name="Arachchi H.M."/>
            <person name="Berlin A."/>
            <person name="Chapman S.B."/>
            <person name="Goldberg J."/>
            <person name="Griggs A."/>
            <person name="Gujja S."/>
            <person name="Hansen M."/>
            <person name="Howarth C."/>
            <person name="Imamovic A."/>
            <person name="Larimer J."/>
            <person name="McCowen C."/>
            <person name="Montmayeur A."/>
            <person name="Murphy C."/>
            <person name="Neiman D."/>
            <person name="Pearson M."/>
            <person name="Priest M."/>
            <person name="Roberts A."/>
            <person name="Saif S."/>
            <person name="Shea T."/>
            <person name="Sisk P."/>
            <person name="Sykes S."/>
            <person name="Wortman J."/>
            <person name="Nusbaum C."/>
            <person name="Birren B."/>
        </authorList>
    </citation>
    <scope>NUCLEOTIDE SEQUENCE [LARGE SCALE GENOMIC DNA]</scope>
    <source>
        <strain evidence="5 6">VS20</strain>
    </source>
</reference>
<evidence type="ECO:0000313" key="6">
    <source>
        <dbReference type="Proteomes" id="UP000030762"/>
    </source>
</evidence>
<gene>
    <name evidence="5" type="ORF">SDRG_11536</name>
</gene>
<dbReference type="GO" id="GO:0008233">
    <property type="term" value="F:peptidase activity"/>
    <property type="evidence" value="ECO:0007669"/>
    <property type="project" value="UniProtKB-KW"/>
</dbReference>
<dbReference type="STRING" id="1156394.T0QB65"/>
<dbReference type="OMA" id="CCLALKI"/>
<dbReference type="eggNOG" id="KOG0324">
    <property type="taxonomic scope" value="Eukaryota"/>
</dbReference>
<evidence type="ECO:0000313" key="5">
    <source>
        <dbReference type="EMBL" id="EQC30775.1"/>
    </source>
</evidence>
<dbReference type="InterPro" id="IPR011989">
    <property type="entry name" value="ARM-like"/>
</dbReference>
<name>T0QB65_SAPDV</name>
<organism evidence="5 6">
    <name type="scientific">Saprolegnia diclina (strain VS20)</name>
    <dbReference type="NCBI Taxonomy" id="1156394"/>
    <lineage>
        <taxon>Eukaryota</taxon>
        <taxon>Sar</taxon>
        <taxon>Stramenopiles</taxon>
        <taxon>Oomycota</taxon>
        <taxon>Saprolegniomycetes</taxon>
        <taxon>Saprolegniales</taxon>
        <taxon>Saprolegniaceae</taxon>
        <taxon>Saprolegnia</taxon>
    </lineage>
</organism>
<keyword evidence="3" id="KW-0378">Hydrolase</keyword>
<accession>T0QB65</accession>
<dbReference type="PROSITE" id="PS51858">
    <property type="entry name" value="PPPDE"/>
    <property type="match status" value="1"/>
</dbReference>
<dbReference type="SMART" id="SM01179">
    <property type="entry name" value="DUF862"/>
    <property type="match status" value="1"/>
</dbReference>
<dbReference type="Pfam" id="PF05903">
    <property type="entry name" value="Peptidase_C97"/>
    <property type="match status" value="1"/>
</dbReference>
<keyword evidence="6" id="KW-1185">Reference proteome</keyword>
<dbReference type="InterPro" id="IPR008580">
    <property type="entry name" value="PPPDE_dom"/>
</dbReference>
<dbReference type="EMBL" id="JH767173">
    <property type="protein sequence ID" value="EQC30775.1"/>
    <property type="molecule type" value="Genomic_DNA"/>
</dbReference>
<dbReference type="Gene3D" id="3.90.1720.30">
    <property type="entry name" value="PPPDE domains"/>
    <property type="match status" value="1"/>
</dbReference>
<dbReference type="Gene3D" id="1.25.10.10">
    <property type="entry name" value="Leucine-rich Repeat Variant"/>
    <property type="match status" value="1"/>
</dbReference>
<protein>
    <recommendedName>
        <fullName evidence="4">PPPDE domain-containing protein</fullName>
    </recommendedName>
</protein>
<evidence type="ECO:0000256" key="2">
    <source>
        <dbReference type="ARBA" id="ARBA00022670"/>
    </source>
</evidence>
<evidence type="ECO:0000256" key="1">
    <source>
        <dbReference type="ARBA" id="ARBA00008140"/>
    </source>
</evidence>
<dbReference type="AlphaFoldDB" id="T0QB65"/>
<evidence type="ECO:0000256" key="3">
    <source>
        <dbReference type="ARBA" id="ARBA00022801"/>
    </source>
</evidence>
<dbReference type="InterPro" id="IPR042266">
    <property type="entry name" value="PPPDE_sf"/>
</dbReference>
<feature type="domain" description="PPPDE" evidence="4">
    <location>
        <begin position="4"/>
        <end position="146"/>
    </location>
</feature>
<dbReference type="GO" id="GO:0006508">
    <property type="term" value="P:proteolysis"/>
    <property type="evidence" value="ECO:0007669"/>
    <property type="project" value="UniProtKB-KW"/>
</dbReference>
<evidence type="ECO:0000259" key="4">
    <source>
        <dbReference type="PROSITE" id="PS51858"/>
    </source>
</evidence>
<dbReference type="RefSeq" id="XP_008615799.1">
    <property type="nucleotide sequence ID" value="XM_008617577.1"/>
</dbReference>
<dbReference type="VEuPathDB" id="FungiDB:SDRG_11536"/>
<comment type="similarity">
    <text evidence="1">Belongs to the DeSI family.</text>
</comment>
<dbReference type="GeneID" id="19952263"/>
<dbReference type="PANTHER" id="PTHR12378">
    <property type="entry name" value="DESUMOYLATING ISOPEPTIDASE"/>
    <property type="match status" value="1"/>
</dbReference>
<dbReference type="InParanoid" id="T0QB65"/>
<dbReference type="OrthoDB" id="21221at2759"/>
<dbReference type="Proteomes" id="UP000030762">
    <property type="component" value="Unassembled WGS sequence"/>
</dbReference>
<dbReference type="PANTHER" id="PTHR12378:SF7">
    <property type="entry name" value="DESUMOYLATING ISOPEPTIDASE 1"/>
    <property type="match status" value="1"/>
</dbReference>
<dbReference type="GO" id="GO:0070646">
    <property type="term" value="P:protein modification by small protein removal"/>
    <property type="evidence" value="ECO:0007669"/>
    <property type="project" value="TreeGrafter"/>
</dbReference>
<sequence length="453" mass="49068">MTDQRVALHVYDLSRGLARQMSASLLGMHIDGVWHTGVCVYGLEYFYGGGIQAVPPAQVAETYGTPYQVVELGTTQVDQADFTSFLQEIQSRFTAATYNLLSNNCNNFSNEVANFLVGSNIPQHILDLPQQVLSTPMGAMFRPMFEDMQGRMAESIQSHHNPSPIAAPVSRTALPPTKTLASYAQTYISCLPELHVERIAGRLDALKALSPDETSAIQRLMHFATSKDTTQLVPSDSAFWWSLVANAFGAQTPAATFTALCLLRIVLLADIRSPGVVVDTMLMSPVIDQLLQQTQTTLDGPHRILLLSVLLNGLEAPASKAQFAEHLGVWLAFVWGTWQGPATSHSQAEMAACFVLNVCRDIRPSTADYDMIQFALVGGCAEVLDVHASQGALETTATIVERIVAGLGLLLQKDVGARSLAAEVGLVHVLTRLRPKTTALDFHSVLGEVLALI</sequence>
<proteinExistence type="inferred from homology"/>